<evidence type="ECO:0000313" key="5">
    <source>
        <dbReference type="Proteomes" id="UP000092666"/>
    </source>
</evidence>
<sequence>MYPESGPSRLPPSYPNKPIPGNNGPAPSPRPGSSRWEGEYDPSRDKDERFNGYSRSGEPSSSRPYAVPPWQNRTPRQGFRGPSGSGGPGPRPRSHTPSPPRRGYERDRDRDRDRTFDVRDRLSLDSGWRASGAPPNGNSSAAGPDVPPPRRGSGFGSQPMRDREGSWARDDRRWNERRDDRFRDEPRSLPSSRPGSAPQNQGNRYPPERIPPPRSPPAASRNIRQLGPAQTPPAYASSRIPSSSSAPASRLSQFSTPGRDDRERGPFTPRDGGRPTDRAVNSAGPSSLAYSASQRSRPPSPSSTPAPRAPRSMRGSSSPVDTRRARDGDDPQSAPNTNIPLPTEGDKTVDEDLEEGEVVSPVQPTRVPTWSYNHEDRNRRAYSPPRDRDRWEREHDRERDRRRTPPSPHWAGRRPLNDTWTVRGRRRSNSNPTRWREDDGDFNAAARSPKKPVLAPEEGEVAPTDKDDTVIPPIIETGEELPSGVDEKLDRPPTPPIPPPPAGPRMSITFTQSALEVEKSENGLQLEVPSQPSRPDTPVLPPSPIEANPHANEEIEEQIRVELSPEVTATFKVEAEGTDRPETPIIPPASIDQVKLVPLGTSGDVEPKAVTEVPTQSSTEPNATIVALELEFKDTAGVGVRQAPTDAGEPPLRQDDQAGLAQGKLDEGVEAAAEVSVAESMEVDEALDASVEHVETMDVTTEDVAPTAILSLERTEEAKHIQDNAASGIGLQSPSIPEEITNEEIPVALSKGSVMHAAPPSDQNSSMAVTLKREKTPPSPVAPISSSSEAAMTPAAMINRQVSVEVEIAQPMSDTVPSPTSSVPVSLGKPVSNTQARSPLVPVSRDDSSDTPSSPSTRKVTIAERRAIQLPPTNGPLSSPFGDRFPRKDPMPTAHSTDAETEGGPKTADIDEEDLGMVEDATEETRLANLITAIKTAQKKEVTFDITPVVAWNVAAAPTDTSRVVAMDDPEREGMLKHFIWPLAQQQDLVAKLVARRISQEQTELHKKSEKLKAEYMQLDEEWRDHCDYLDSLMEKRGPPPADLYAVPGAMPIATPGPVAPTTPLTEDMFNARGNRRRGAGDAVTTEAEFEAILAGLADTAAKDPTYRANKTSAVVPDMLLGEERKLRYNDDNDLITDPLAFYDFKGNAEPIWIPEERALFVRRYMAYPKQFGRIADGISNKTASDCVLYYYRTKKEVDYKGMLASKRGGGKKKTIPIKKGGKSAALLADLEKKKPTVSAVTDGASTPVRGGKDRDRDRDREDSVVPGTSARRTKNTGTPAEDGRRRRRTTAASNASTATANAHDDDDKMESTATSRATSEAPSVTASKAKMRVTMKTAKRPRVSSISETARQANSVTSPVLTNVPPDNSTPLAAFDASTAAAAGVTNEPATPTLNQPLDATIAQTELLPPVKRAGKRRKVAVDSAPTNASTDTAAVQANGITAAAPPGVTPGATPSEKPSRRSATNSYWSVEEKRKVKELVAVLGTDVKAIAAQLKGKSERQVGNFLEGHRAELLEGAATAGFGGVGAGIAQVKPEEDQRASTSVHSTPSIAPSETFRSAQPTRTIYDAFPSFNSQDRYEPRLGMFPPSPPHATSSINGSGPALASNSSPVKPVSRSGGMRISALLNDDGPSPKPSLNVKGEERERPSTGLSVPDTIDAASDGTVDERDLDVSGAARPSPRSIPPVPINHTHTADPSGYPRYDQHYSHPHPHHQHQQQHPDQDRYRTSASVPAQTPYLSTSTAWSTGRGAETSRKDSYHHQRERERERATTTTPVPSHHTVSSGPHPSSLTHRGSWSAEMHSPHPSQPHVMPVGSGHRSNSHSSASTTSASSRYDPYRGPPPAISVDHAPAHAHAHQPRHYDYPSERAASTYSREMDQHQRYTQTHHAHAHAHVHSHPHAHSHPHSQRPHQNHHMPNSNAAGGGMSLPSLKSSELGLGLMPMSLGSGTNSGASGRSTSVSPSAPPPQLTSVRSYDERGQ</sequence>
<feature type="compositionally biased region" description="Basic and acidic residues" evidence="2">
    <location>
        <begin position="102"/>
        <end position="123"/>
    </location>
</feature>
<organism evidence="4 5">
    <name type="scientific">Kwoniella heveanensis BCC8398</name>
    <dbReference type="NCBI Taxonomy" id="1296120"/>
    <lineage>
        <taxon>Eukaryota</taxon>
        <taxon>Fungi</taxon>
        <taxon>Dikarya</taxon>
        <taxon>Basidiomycota</taxon>
        <taxon>Agaricomycotina</taxon>
        <taxon>Tremellomycetes</taxon>
        <taxon>Tremellales</taxon>
        <taxon>Cryptococcaceae</taxon>
        <taxon>Kwoniella</taxon>
    </lineage>
</organism>
<dbReference type="GO" id="GO:0006357">
    <property type="term" value="P:regulation of transcription by RNA polymerase II"/>
    <property type="evidence" value="ECO:0007669"/>
    <property type="project" value="TreeGrafter"/>
</dbReference>
<evidence type="ECO:0000313" key="4">
    <source>
        <dbReference type="EMBL" id="OCF36939.1"/>
    </source>
</evidence>
<dbReference type="GO" id="GO:0034967">
    <property type="term" value="C:Set3 complex"/>
    <property type="evidence" value="ECO:0007669"/>
    <property type="project" value="TreeGrafter"/>
</dbReference>
<feature type="compositionally biased region" description="Polar residues" evidence="2">
    <location>
        <begin position="1312"/>
        <end position="1327"/>
    </location>
</feature>
<feature type="compositionally biased region" description="Polar residues" evidence="2">
    <location>
        <begin position="1593"/>
        <end position="1611"/>
    </location>
</feature>
<feature type="compositionally biased region" description="Basic and acidic residues" evidence="2">
    <location>
        <begin position="1752"/>
        <end position="1770"/>
    </location>
</feature>
<feature type="domain" description="SANT" evidence="3">
    <location>
        <begin position="1148"/>
        <end position="1199"/>
    </location>
</feature>
<feature type="compositionally biased region" description="Polar residues" evidence="2">
    <location>
        <begin position="53"/>
        <end position="63"/>
    </location>
</feature>
<dbReference type="Proteomes" id="UP000092666">
    <property type="component" value="Unassembled WGS sequence"/>
</dbReference>
<feature type="compositionally biased region" description="Polar residues" evidence="2">
    <location>
        <begin position="189"/>
        <end position="202"/>
    </location>
</feature>
<feature type="region of interest" description="Disordered" evidence="2">
    <location>
        <begin position="813"/>
        <end position="910"/>
    </location>
</feature>
<feature type="compositionally biased region" description="Low complexity" evidence="2">
    <location>
        <begin position="815"/>
        <end position="826"/>
    </location>
</feature>
<feature type="compositionally biased region" description="Polar residues" evidence="2">
    <location>
        <begin position="613"/>
        <end position="622"/>
    </location>
</feature>
<dbReference type="SUPFAM" id="SSF46689">
    <property type="entry name" value="Homeodomain-like"/>
    <property type="match status" value="1"/>
</dbReference>
<feature type="compositionally biased region" description="Polar residues" evidence="2">
    <location>
        <begin position="1728"/>
        <end position="1746"/>
    </location>
</feature>
<evidence type="ECO:0000256" key="2">
    <source>
        <dbReference type="SAM" id="MobiDB-lite"/>
    </source>
</evidence>
<feature type="compositionally biased region" description="Low complexity" evidence="2">
    <location>
        <begin position="20"/>
        <end position="35"/>
    </location>
</feature>
<feature type="compositionally biased region" description="Low complexity" evidence="2">
    <location>
        <begin position="1291"/>
        <end position="1302"/>
    </location>
</feature>
<dbReference type="PANTHER" id="PTHR13992:SF39">
    <property type="entry name" value="SMRTER, ISOFORM G"/>
    <property type="match status" value="1"/>
</dbReference>
<name>A0A1B9H0Z6_9TREE</name>
<feature type="compositionally biased region" description="Low complexity" evidence="2">
    <location>
        <begin position="1815"/>
        <end position="1834"/>
    </location>
</feature>
<feature type="region of interest" description="Disordered" evidence="2">
    <location>
        <begin position="600"/>
        <end position="622"/>
    </location>
</feature>
<keyword evidence="1" id="KW-0175">Coiled coil</keyword>
<feature type="compositionally biased region" description="Basic residues" evidence="2">
    <location>
        <begin position="1708"/>
        <end position="1717"/>
    </location>
</feature>
<feature type="region of interest" description="Disordered" evidence="2">
    <location>
        <begin position="1"/>
        <end position="548"/>
    </location>
</feature>
<dbReference type="InterPro" id="IPR017884">
    <property type="entry name" value="SANT_dom"/>
</dbReference>
<dbReference type="PROSITE" id="PS51293">
    <property type="entry name" value="SANT"/>
    <property type="match status" value="1"/>
</dbReference>
<feature type="compositionally biased region" description="Basic and acidic residues" evidence="2">
    <location>
        <begin position="373"/>
        <end position="403"/>
    </location>
</feature>
<feature type="compositionally biased region" description="Low complexity" evidence="2">
    <location>
        <begin position="232"/>
        <end position="252"/>
    </location>
</feature>
<evidence type="ECO:0000259" key="3">
    <source>
        <dbReference type="PROSITE" id="PS51293"/>
    </source>
</evidence>
<feature type="compositionally biased region" description="Polar residues" evidence="2">
    <location>
        <begin position="1950"/>
        <end position="1962"/>
    </location>
</feature>
<dbReference type="InterPro" id="IPR009057">
    <property type="entry name" value="Homeodomain-like_sf"/>
</dbReference>
<feature type="compositionally biased region" description="Low complexity" evidence="2">
    <location>
        <begin position="1933"/>
        <end position="1948"/>
    </location>
</feature>
<feature type="compositionally biased region" description="Polar residues" evidence="2">
    <location>
        <begin position="1542"/>
        <end position="1557"/>
    </location>
</feature>
<feature type="region of interest" description="Disordered" evidence="2">
    <location>
        <begin position="1537"/>
        <end position="1557"/>
    </location>
</feature>
<accession>A0A1B9H0Z6</accession>
<feature type="compositionally biased region" description="Basic and acidic residues" evidence="2">
    <location>
        <begin position="1251"/>
        <end position="1264"/>
    </location>
</feature>
<feature type="compositionally biased region" description="Basic and acidic residues" evidence="2">
    <location>
        <begin position="36"/>
        <end position="50"/>
    </location>
</feature>
<feature type="compositionally biased region" description="Low complexity" evidence="2">
    <location>
        <begin position="1771"/>
        <end position="1784"/>
    </location>
</feature>
<dbReference type="InterPro" id="IPR051571">
    <property type="entry name" value="N-CoR_corepressor"/>
</dbReference>
<feature type="region of interest" description="Disordered" evidence="2">
    <location>
        <begin position="1236"/>
        <end position="1329"/>
    </location>
</feature>
<feature type="compositionally biased region" description="Polar residues" evidence="2">
    <location>
        <begin position="1786"/>
        <end position="1795"/>
    </location>
</feature>
<gene>
    <name evidence="4" type="ORF">I316_01537</name>
</gene>
<feature type="compositionally biased region" description="Basic residues" evidence="2">
    <location>
        <begin position="1885"/>
        <end position="1914"/>
    </location>
</feature>
<feature type="compositionally biased region" description="Pro residues" evidence="2">
    <location>
        <begin position="9"/>
        <end position="18"/>
    </location>
</feature>
<feature type="compositionally biased region" description="Polar residues" evidence="2">
    <location>
        <begin position="362"/>
        <end position="372"/>
    </location>
</feature>
<feature type="compositionally biased region" description="Basic and acidic residues" evidence="2">
    <location>
        <begin position="160"/>
        <end position="187"/>
    </location>
</feature>
<protein>
    <recommendedName>
        <fullName evidence="3">SANT domain-containing protein</fullName>
    </recommendedName>
</protein>
<dbReference type="EMBL" id="KI669494">
    <property type="protein sequence ID" value="OCF36939.1"/>
    <property type="molecule type" value="Genomic_DNA"/>
</dbReference>
<evidence type="ECO:0000256" key="1">
    <source>
        <dbReference type="SAM" id="Coils"/>
    </source>
</evidence>
<feature type="region of interest" description="Disordered" evidence="2">
    <location>
        <begin position="754"/>
        <end position="792"/>
    </location>
</feature>
<feature type="compositionally biased region" description="Pro residues" evidence="2">
    <location>
        <begin position="492"/>
        <end position="503"/>
    </location>
</feature>
<reference evidence="5" key="2">
    <citation type="submission" date="2013-12" db="EMBL/GenBank/DDBJ databases">
        <title>Evolution of pathogenesis and genome organization in the Tremellales.</title>
        <authorList>
            <person name="Cuomo C."/>
            <person name="Litvintseva A."/>
            <person name="Heitman J."/>
            <person name="Chen Y."/>
            <person name="Sun S."/>
            <person name="Springer D."/>
            <person name="Dromer F."/>
            <person name="Young S."/>
            <person name="Zeng Q."/>
            <person name="Chapman S."/>
            <person name="Gujja S."/>
            <person name="Saif S."/>
            <person name="Birren B."/>
        </authorList>
    </citation>
    <scope>NUCLEOTIDE SEQUENCE [LARGE SCALE GENOMIC DNA]</scope>
    <source>
        <strain evidence="5">BCC8398</strain>
    </source>
</reference>
<dbReference type="OrthoDB" id="10258692at2759"/>
<feature type="coiled-coil region" evidence="1">
    <location>
        <begin position="995"/>
        <end position="1022"/>
    </location>
</feature>
<feature type="compositionally biased region" description="Low complexity" evidence="2">
    <location>
        <begin position="782"/>
        <end position="791"/>
    </location>
</feature>
<dbReference type="SMART" id="SM00717">
    <property type="entry name" value="SANT"/>
    <property type="match status" value="2"/>
</dbReference>
<dbReference type="CDD" id="cd00167">
    <property type="entry name" value="SANT"/>
    <property type="match status" value="2"/>
</dbReference>
<dbReference type="InterPro" id="IPR001005">
    <property type="entry name" value="SANT/Myb"/>
</dbReference>
<feature type="region of interest" description="Disordered" evidence="2">
    <location>
        <begin position="1442"/>
        <end position="1468"/>
    </location>
</feature>
<dbReference type="PANTHER" id="PTHR13992">
    <property type="entry name" value="NUCLEAR RECEPTOR CO-REPRESSOR RELATED NCOR"/>
    <property type="match status" value="1"/>
</dbReference>
<dbReference type="Gene3D" id="1.10.10.60">
    <property type="entry name" value="Homeodomain-like"/>
    <property type="match status" value="1"/>
</dbReference>
<proteinExistence type="predicted"/>
<keyword evidence="5" id="KW-1185">Reference proteome</keyword>
<feature type="compositionally biased region" description="Pro residues" evidence="2">
    <location>
        <begin position="298"/>
        <end position="308"/>
    </location>
</feature>
<reference evidence="4 5" key="1">
    <citation type="submission" date="2013-07" db="EMBL/GenBank/DDBJ databases">
        <title>The Genome Sequence of Cryptococcus heveanensis BCC8398.</title>
        <authorList>
            <consortium name="The Broad Institute Genome Sequencing Platform"/>
            <person name="Cuomo C."/>
            <person name="Litvintseva A."/>
            <person name="Chen Y."/>
            <person name="Heitman J."/>
            <person name="Sun S."/>
            <person name="Springer D."/>
            <person name="Dromer F."/>
            <person name="Young S.K."/>
            <person name="Zeng Q."/>
            <person name="Gargeya S."/>
            <person name="Fitzgerald M."/>
            <person name="Abouelleil A."/>
            <person name="Alvarado L."/>
            <person name="Berlin A.M."/>
            <person name="Chapman S.B."/>
            <person name="Dewar J."/>
            <person name="Goldberg J."/>
            <person name="Griggs A."/>
            <person name="Gujja S."/>
            <person name="Hansen M."/>
            <person name="Howarth C."/>
            <person name="Imamovic A."/>
            <person name="Larimer J."/>
            <person name="McCowan C."/>
            <person name="Murphy C."/>
            <person name="Pearson M."/>
            <person name="Priest M."/>
            <person name="Roberts A."/>
            <person name="Saif S."/>
            <person name="Shea T."/>
            <person name="Sykes S."/>
            <person name="Wortman J."/>
            <person name="Nusbaum C."/>
            <person name="Birren B."/>
        </authorList>
    </citation>
    <scope>NUCLEOTIDE SEQUENCE [LARGE SCALE GENOMIC DNA]</scope>
    <source>
        <strain evidence="4 5">BCC8398</strain>
    </source>
</reference>
<dbReference type="STRING" id="1296120.A0A1B9H0Z6"/>
<feature type="compositionally biased region" description="Basic and acidic residues" evidence="2">
    <location>
        <begin position="258"/>
        <end position="277"/>
    </location>
</feature>
<feature type="compositionally biased region" description="Low complexity" evidence="2">
    <location>
        <begin position="1442"/>
        <end position="1456"/>
    </location>
</feature>
<feature type="region of interest" description="Disordered" evidence="2">
    <location>
        <begin position="1573"/>
        <end position="1980"/>
    </location>
</feature>
<dbReference type="Gene3D" id="1.20.58.1880">
    <property type="match status" value="1"/>
</dbReference>